<evidence type="ECO:0000313" key="6">
    <source>
        <dbReference type="Proteomes" id="UP000013520"/>
    </source>
</evidence>
<dbReference type="Pfam" id="PF01047">
    <property type="entry name" value="MarR"/>
    <property type="match status" value="1"/>
</dbReference>
<dbReference type="Gene3D" id="1.10.10.10">
    <property type="entry name" value="Winged helix-like DNA-binding domain superfamily/Winged helix DNA-binding domain"/>
    <property type="match status" value="1"/>
</dbReference>
<sequence>MLMEVVNINFDTAKEIQNLLFAFMGLFHEKFLLRLRQEYHDSNCMPCLKKNHIKILNILYQKDHITSTEIGKMLDIEKGSLTTLIDLLEKEDFVTRSDDPMDRRKTLICLSPRGREEMDRVMDFCARKMDDILHDIDSNEIQQFLATLKYAVKFMKEI</sequence>
<dbReference type="PANTHER" id="PTHR42756:SF1">
    <property type="entry name" value="TRANSCRIPTIONAL REPRESSOR OF EMRAB OPERON"/>
    <property type="match status" value="1"/>
</dbReference>
<evidence type="ECO:0000313" key="5">
    <source>
        <dbReference type="EMBL" id="AGL03147.1"/>
    </source>
</evidence>
<dbReference type="InterPro" id="IPR036390">
    <property type="entry name" value="WH_DNA-bd_sf"/>
</dbReference>
<keyword evidence="6" id="KW-1185">Reference proteome</keyword>
<evidence type="ECO:0000259" key="4">
    <source>
        <dbReference type="PROSITE" id="PS50995"/>
    </source>
</evidence>
<dbReference type="InterPro" id="IPR036388">
    <property type="entry name" value="WH-like_DNA-bd_sf"/>
</dbReference>
<dbReference type="EMBL" id="CP003273">
    <property type="protein sequence ID" value="AGL03147.1"/>
    <property type="molecule type" value="Genomic_DNA"/>
</dbReference>
<reference evidence="5 6" key="1">
    <citation type="submission" date="2012-01" db="EMBL/GenBank/DDBJ databases">
        <title>Complete sequence of Desulfotomaculum gibsoniae DSM 7213.</title>
        <authorList>
            <consortium name="US DOE Joint Genome Institute"/>
            <person name="Lucas S."/>
            <person name="Han J."/>
            <person name="Lapidus A."/>
            <person name="Cheng J.-F."/>
            <person name="Goodwin L."/>
            <person name="Pitluck S."/>
            <person name="Peters L."/>
            <person name="Ovchinnikova G."/>
            <person name="Teshima H."/>
            <person name="Detter J.C."/>
            <person name="Han C."/>
            <person name="Tapia R."/>
            <person name="Land M."/>
            <person name="Hauser L."/>
            <person name="Kyrpides N."/>
            <person name="Ivanova N."/>
            <person name="Pagani I."/>
            <person name="Parshina S."/>
            <person name="Plugge C."/>
            <person name="Muyzer G."/>
            <person name="Kuever J."/>
            <person name="Ivanova A."/>
            <person name="Nazina T."/>
            <person name="Klenk H.-P."/>
            <person name="Brambilla E."/>
            <person name="Spring S."/>
            <person name="Stams A.F."/>
            <person name="Woyke T."/>
        </authorList>
    </citation>
    <scope>NUCLEOTIDE SEQUENCE [LARGE SCALE GENOMIC DNA]</scope>
    <source>
        <strain evidence="5 6">DSM 7213</strain>
    </source>
</reference>
<dbReference type="PRINTS" id="PR00598">
    <property type="entry name" value="HTHMARR"/>
</dbReference>
<dbReference type="GO" id="GO:0003700">
    <property type="term" value="F:DNA-binding transcription factor activity"/>
    <property type="evidence" value="ECO:0007669"/>
    <property type="project" value="InterPro"/>
</dbReference>
<evidence type="ECO:0000256" key="1">
    <source>
        <dbReference type="ARBA" id="ARBA00023015"/>
    </source>
</evidence>
<dbReference type="SUPFAM" id="SSF46785">
    <property type="entry name" value="Winged helix' DNA-binding domain"/>
    <property type="match status" value="1"/>
</dbReference>
<accession>R4KNK7</accession>
<evidence type="ECO:0000256" key="2">
    <source>
        <dbReference type="ARBA" id="ARBA00023125"/>
    </source>
</evidence>
<dbReference type="PANTHER" id="PTHR42756">
    <property type="entry name" value="TRANSCRIPTIONAL REGULATOR, MARR"/>
    <property type="match status" value="1"/>
</dbReference>
<dbReference type="SMART" id="SM00347">
    <property type="entry name" value="HTH_MARR"/>
    <property type="match status" value="1"/>
</dbReference>
<dbReference type="Proteomes" id="UP000013520">
    <property type="component" value="Chromosome"/>
</dbReference>
<dbReference type="PROSITE" id="PS50995">
    <property type="entry name" value="HTH_MARR_2"/>
    <property type="match status" value="1"/>
</dbReference>
<keyword evidence="2" id="KW-0238">DNA-binding</keyword>
<gene>
    <name evidence="5" type="ORF">Desgi_3835</name>
</gene>
<dbReference type="InterPro" id="IPR000835">
    <property type="entry name" value="HTH_MarR-typ"/>
</dbReference>
<keyword evidence="1" id="KW-0805">Transcription regulation</keyword>
<dbReference type="GO" id="GO:0003677">
    <property type="term" value="F:DNA binding"/>
    <property type="evidence" value="ECO:0007669"/>
    <property type="project" value="UniProtKB-KW"/>
</dbReference>
<dbReference type="KEGG" id="dgi:Desgi_3835"/>
<dbReference type="AlphaFoldDB" id="R4KNK7"/>
<dbReference type="eggNOG" id="COG1846">
    <property type="taxonomic scope" value="Bacteria"/>
</dbReference>
<protein>
    <submittedName>
        <fullName evidence="5">Transcriptional regulator</fullName>
    </submittedName>
</protein>
<dbReference type="STRING" id="767817.Desgi_3835"/>
<dbReference type="HOGENOM" id="CLU_083287_22_3_9"/>
<feature type="domain" description="HTH marR-type" evidence="4">
    <location>
        <begin position="17"/>
        <end position="153"/>
    </location>
</feature>
<name>R4KNK7_9FIRM</name>
<evidence type="ECO:0000256" key="3">
    <source>
        <dbReference type="ARBA" id="ARBA00023163"/>
    </source>
</evidence>
<keyword evidence="3" id="KW-0804">Transcription</keyword>
<proteinExistence type="predicted"/>
<organism evidence="5 6">
    <name type="scientific">Desulfoscipio gibsoniae DSM 7213</name>
    <dbReference type="NCBI Taxonomy" id="767817"/>
    <lineage>
        <taxon>Bacteria</taxon>
        <taxon>Bacillati</taxon>
        <taxon>Bacillota</taxon>
        <taxon>Clostridia</taxon>
        <taxon>Eubacteriales</taxon>
        <taxon>Desulfallaceae</taxon>
        <taxon>Desulfoscipio</taxon>
    </lineage>
</organism>